<sequence length="332" mass="39132">MEDETPPNTGAGTNDNFFSSFLKRITDFISSFGMPRTEVPHAAVAEEVKRKSEILVQQKFLKREEQELRKSDIRSKLNRGGDPSSKMWIEFIISCGYDEEARKKELLEEQLLYHATEKLSRIGSPESKIEMEKLMSENALKKEESQIIRSLWKLKYQMWDLCQFYDILRFEYKRFDTYKVHVEEYVSKCIEDAMILGKRIRTFCADPNNNRDSAEIFQPELLDRLRDNLVAYYYQLKVMMCNKPTKEYKASYRELEESIWGLQKIEWNNKTKEWILDASKKAKMKKQSKLKKQPAVEIEEESNEGEMEPIIQGMEEETISDERNESTTNGSP</sequence>
<dbReference type="EnsemblMetazoa" id="PPA09787.1">
    <property type="protein sequence ID" value="PPA09787.1"/>
    <property type="gene ID" value="WBGene00099341"/>
</dbReference>
<feature type="compositionally biased region" description="Basic residues" evidence="1">
    <location>
        <begin position="283"/>
        <end position="292"/>
    </location>
</feature>
<evidence type="ECO:0000256" key="1">
    <source>
        <dbReference type="SAM" id="MobiDB-lite"/>
    </source>
</evidence>
<gene>
    <name evidence="2" type="primary">WBGene00099341</name>
</gene>
<organism evidence="2 3">
    <name type="scientific">Pristionchus pacificus</name>
    <name type="common">Parasitic nematode worm</name>
    <dbReference type="NCBI Taxonomy" id="54126"/>
    <lineage>
        <taxon>Eukaryota</taxon>
        <taxon>Metazoa</taxon>
        <taxon>Ecdysozoa</taxon>
        <taxon>Nematoda</taxon>
        <taxon>Chromadorea</taxon>
        <taxon>Rhabditida</taxon>
        <taxon>Rhabditina</taxon>
        <taxon>Diplogasteromorpha</taxon>
        <taxon>Diplogasteroidea</taxon>
        <taxon>Neodiplogasteridae</taxon>
        <taxon>Pristionchus</taxon>
    </lineage>
</organism>
<reference evidence="2" key="2">
    <citation type="submission" date="2022-06" db="UniProtKB">
        <authorList>
            <consortium name="EnsemblMetazoa"/>
        </authorList>
    </citation>
    <scope>IDENTIFICATION</scope>
    <source>
        <strain evidence="2">PS312</strain>
    </source>
</reference>
<dbReference type="AlphaFoldDB" id="A0A2A6CU95"/>
<reference evidence="3" key="1">
    <citation type="journal article" date="2008" name="Nat. Genet.">
        <title>The Pristionchus pacificus genome provides a unique perspective on nematode lifestyle and parasitism.</title>
        <authorList>
            <person name="Dieterich C."/>
            <person name="Clifton S.W."/>
            <person name="Schuster L.N."/>
            <person name="Chinwalla A."/>
            <person name="Delehaunty K."/>
            <person name="Dinkelacker I."/>
            <person name="Fulton L."/>
            <person name="Fulton R."/>
            <person name="Godfrey J."/>
            <person name="Minx P."/>
            <person name="Mitreva M."/>
            <person name="Roeseler W."/>
            <person name="Tian H."/>
            <person name="Witte H."/>
            <person name="Yang S.P."/>
            <person name="Wilson R.K."/>
            <person name="Sommer R.J."/>
        </authorList>
    </citation>
    <scope>NUCLEOTIDE SEQUENCE [LARGE SCALE GENOMIC DNA]</scope>
    <source>
        <strain evidence="3">PS312</strain>
    </source>
</reference>
<protein>
    <submittedName>
        <fullName evidence="2">Uncharacterized protein</fullName>
    </submittedName>
</protein>
<name>A0A2A6CU95_PRIPA</name>
<dbReference type="Proteomes" id="UP000005239">
    <property type="component" value="Unassembled WGS sequence"/>
</dbReference>
<accession>A0A2A6CU95</accession>
<feature type="region of interest" description="Disordered" evidence="1">
    <location>
        <begin position="283"/>
        <end position="332"/>
    </location>
</feature>
<keyword evidence="3" id="KW-1185">Reference proteome</keyword>
<accession>A0A8R1YDK6</accession>
<feature type="compositionally biased region" description="Acidic residues" evidence="1">
    <location>
        <begin position="297"/>
        <end position="307"/>
    </location>
</feature>
<proteinExistence type="predicted"/>
<evidence type="ECO:0000313" key="3">
    <source>
        <dbReference type="Proteomes" id="UP000005239"/>
    </source>
</evidence>
<evidence type="ECO:0000313" key="2">
    <source>
        <dbReference type="EnsemblMetazoa" id="PPA09787.1"/>
    </source>
</evidence>